<dbReference type="RefSeq" id="WP_379902916.1">
    <property type="nucleotide sequence ID" value="NZ_JBHRTR010000031.1"/>
</dbReference>
<accession>A0ABV7L379</accession>
<evidence type="ECO:0000256" key="3">
    <source>
        <dbReference type="ARBA" id="ARBA00022448"/>
    </source>
</evidence>
<evidence type="ECO:0000256" key="7">
    <source>
        <dbReference type="ARBA" id="ARBA00023136"/>
    </source>
</evidence>
<dbReference type="InterPro" id="IPR000515">
    <property type="entry name" value="MetI-like"/>
</dbReference>
<proteinExistence type="inferred from homology"/>
<protein>
    <submittedName>
        <fullName evidence="10">ABC transporter permease</fullName>
    </submittedName>
</protein>
<dbReference type="Proteomes" id="UP001595528">
    <property type="component" value="Unassembled WGS sequence"/>
</dbReference>
<keyword evidence="7 8" id="KW-0472">Membrane</keyword>
<keyword evidence="4" id="KW-1003">Cell membrane</keyword>
<keyword evidence="3 8" id="KW-0813">Transport</keyword>
<evidence type="ECO:0000256" key="1">
    <source>
        <dbReference type="ARBA" id="ARBA00004651"/>
    </source>
</evidence>
<evidence type="ECO:0000256" key="6">
    <source>
        <dbReference type="ARBA" id="ARBA00022989"/>
    </source>
</evidence>
<keyword evidence="5 8" id="KW-0812">Transmembrane</keyword>
<evidence type="ECO:0000259" key="9">
    <source>
        <dbReference type="PROSITE" id="PS50928"/>
    </source>
</evidence>
<comment type="subcellular location">
    <subcellularLocation>
        <location evidence="1 8">Cell membrane</location>
        <topology evidence="1 8">Multi-pass membrane protein</topology>
    </subcellularLocation>
</comment>
<dbReference type="InterPro" id="IPR035906">
    <property type="entry name" value="MetI-like_sf"/>
</dbReference>
<feature type="transmembrane region" description="Helical" evidence="8">
    <location>
        <begin position="248"/>
        <end position="267"/>
    </location>
</feature>
<dbReference type="Gene3D" id="1.10.3720.10">
    <property type="entry name" value="MetI-like"/>
    <property type="match status" value="1"/>
</dbReference>
<evidence type="ECO:0000256" key="2">
    <source>
        <dbReference type="ARBA" id="ARBA00007069"/>
    </source>
</evidence>
<dbReference type="PROSITE" id="PS50928">
    <property type="entry name" value="ABC_TM1"/>
    <property type="match status" value="1"/>
</dbReference>
<evidence type="ECO:0000256" key="5">
    <source>
        <dbReference type="ARBA" id="ARBA00022692"/>
    </source>
</evidence>
<name>A0ABV7L379_9PROT</name>
<keyword evidence="6 8" id="KW-1133">Transmembrane helix</keyword>
<feature type="transmembrane region" description="Helical" evidence="8">
    <location>
        <begin position="62"/>
        <end position="82"/>
    </location>
</feature>
<comment type="similarity">
    <text evidence="2">Belongs to the binding-protein-dependent transport system permease family. CysTW subfamily.</text>
</comment>
<evidence type="ECO:0000313" key="10">
    <source>
        <dbReference type="EMBL" id="MFC3229068.1"/>
    </source>
</evidence>
<dbReference type="EMBL" id="JBHRTR010000031">
    <property type="protein sequence ID" value="MFC3229068.1"/>
    <property type="molecule type" value="Genomic_DNA"/>
</dbReference>
<dbReference type="PANTHER" id="PTHR42929">
    <property type="entry name" value="INNER MEMBRANE ABC TRANSPORTER PERMEASE PROTEIN YDCU-RELATED-RELATED"/>
    <property type="match status" value="1"/>
</dbReference>
<dbReference type="CDD" id="cd06261">
    <property type="entry name" value="TM_PBP2"/>
    <property type="match status" value="1"/>
</dbReference>
<feature type="domain" description="ABC transmembrane type-1" evidence="9">
    <location>
        <begin position="59"/>
        <end position="267"/>
    </location>
</feature>
<evidence type="ECO:0000256" key="8">
    <source>
        <dbReference type="RuleBase" id="RU363032"/>
    </source>
</evidence>
<dbReference type="Pfam" id="PF00528">
    <property type="entry name" value="BPD_transp_1"/>
    <property type="match status" value="1"/>
</dbReference>
<keyword evidence="11" id="KW-1185">Reference proteome</keyword>
<sequence length="283" mass="28882">MAAPGMTPAGIRLGMALPGIVIALLFFALPLSTVAVEAAADGGSAFGRLFADPVFWRGLRGTLVLGITAPLASLIVGTAVAMHLARLAPARRTAMLFVISLPLTFSGLIVAYGFILVFGRAGFVTLSLAELGADPAVVGGFIYSPLGLGTAYAYYLIPRVVLVVLPALLNFDQGQLAAARTLGAGRLRALADILLPQILPSLVAAFGLTAAVAIGAYGTALALVGTQVNILPLVLYSRISETGSDFPAAAALSVVLMGICCAVIALAEVATLRRTPLSARRGA</sequence>
<gene>
    <name evidence="10" type="ORF">ACFOGJ_17615</name>
</gene>
<feature type="transmembrane region" description="Helical" evidence="8">
    <location>
        <begin position="152"/>
        <end position="169"/>
    </location>
</feature>
<feature type="transmembrane region" description="Helical" evidence="8">
    <location>
        <begin position="94"/>
        <end position="118"/>
    </location>
</feature>
<organism evidence="10 11">
    <name type="scientific">Marinibaculum pumilum</name>
    <dbReference type="NCBI Taxonomy" id="1766165"/>
    <lineage>
        <taxon>Bacteria</taxon>
        <taxon>Pseudomonadati</taxon>
        <taxon>Pseudomonadota</taxon>
        <taxon>Alphaproteobacteria</taxon>
        <taxon>Rhodospirillales</taxon>
        <taxon>Rhodospirillaceae</taxon>
        <taxon>Marinibaculum</taxon>
    </lineage>
</organism>
<evidence type="ECO:0000256" key="4">
    <source>
        <dbReference type="ARBA" id="ARBA00022475"/>
    </source>
</evidence>
<comment type="caution">
    <text evidence="10">The sequence shown here is derived from an EMBL/GenBank/DDBJ whole genome shotgun (WGS) entry which is preliminary data.</text>
</comment>
<dbReference type="PANTHER" id="PTHR42929:SF1">
    <property type="entry name" value="INNER MEMBRANE ABC TRANSPORTER PERMEASE PROTEIN YDCU-RELATED"/>
    <property type="match status" value="1"/>
</dbReference>
<dbReference type="SUPFAM" id="SSF161098">
    <property type="entry name" value="MetI-like"/>
    <property type="match status" value="1"/>
</dbReference>
<reference evidence="11" key="1">
    <citation type="journal article" date="2019" name="Int. J. Syst. Evol. Microbiol.">
        <title>The Global Catalogue of Microorganisms (GCM) 10K type strain sequencing project: providing services to taxonomists for standard genome sequencing and annotation.</title>
        <authorList>
            <consortium name="The Broad Institute Genomics Platform"/>
            <consortium name="The Broad Institute Genome Sequencing Center for Infectious Disease"/>
            <person name="Wu L."/>
            <person name="Ma J."/>
        </authorList>
    </citation>
    <scope>NUCLEOTIDE SEQUENCE [LARGE SCALE GENOMIC DNA]</scope>
    <source>
        <strain evidence="11">KCTC 42964</strain>
    </source>
</reference>
<evidence type="ECO:0000313" key="11">
    <source>
        <dbReference type="Proteomes" id="UP001595528"/>
    </source>
</evidence>